<organism evidence="3 4">
    <name type="scientific">Caerostris darwini</name>
    <dbReference type="NCBI Taxonomy" id="1538125"/>
    <lineage>
        <taxon>Eukaryota</taxon>
        <taxon>Metazoa</taxon>
        <taxon>Ecdysozoa</taxon>
        <taxon>Arthropoda</taxon>
        <taxon>Chelicerata</taxon>
        <taxon>Arachnida</taxon>
        <taxon>Araneae</taxon>
        <taxon>Araneomorphae</taxon>
        <taxon>Entelegynae</taxon>
        <taxon>Araneoidea</taxon>
        <taxon>Araneidae</taxon>
        <taxon>Caerostris</taxon>
    </lineage>
</organism>
<gene>
    <name evidence="3" type="ORF">CDAR_79141</name>
</gene>
<protein>
    <recommendedName>
        <fullName evidence="5">Prolactin receptor</fullName>
    </recommendedName>
</protein>
<accession>A0AAV4S6I8</accession>
<feature type="chain" id="PRO_5043495421" description="Prolactin receptor" evidence="2">
    <location>
        <begin position="22"/>
        <end position="240"/>
    </location>
</feature>
<dbReference type="AlphaFoldDB" id="A0AAV4S6I8"/>
<dbReference type="EMBL" id="BPLQ01007249">
    <property type="protein sequence ID" value="GIY28979.1"/>
    <property type="molecule type" value="Genomic_DNA"/>
</dbReference>
<dbReference type="Proteomes" id="UP001054837">
    <property type="component" value="Unassembled WGS sequence"/>
</dbReference>
<evidence type="ECO:0000256" key="1">
    <source>
        <dbReference type="SAM" id="MobiDB-lite"/>
    </source>
</evidence>
<evidence type="ECO:0000256" key="2">
    <source>
        <dbReference type="SAM" id="SignalP"/>
    </source>
</evidence>
<reference evidence="3 4" key="1">
    <citation type="submission" date="2021-06" db="EMBL/GenBank/DDBJ databases">
        <title>Caerostris darwini draft genome.</title>
        <authorList>
            <person name="Kono N."/>
            <person name="Arakawa K."/>
        </authorList>
    </citation>
    <scope>NUCLEOTIDE SEQUENCE [LARGE SCALE GENOMIC DNA]</scope>
</reference>
<comment type="caution">
    <text evidence="3">The sequence shown here is derived from an EMBL/GenBank/DDBJ whole genome shotgun (WGS) entry which is preliminary data.</text>
</comment>
<name>A0AAV4S6I8_9ARAC</name>
<evidence type="ECO:0008006" key="5">
    <source>
        <dbReference type="Google" id="ProtNLM"/>
    </source>
</evidence>
<evidence type="ECO:0000313" key="3">
    <source>
        <dbReference type="EMBL" id="GIY28979.1"/>
    </source>
</evidence>
<evidence type="ECO:0000313" key="4">
    <source>
        <dbReference type="Proteomes" id="UP001054837"/>
    </source>
</evidence>
<proteinExistence type="predicted"/>
<feature type="region of interest" description="Disordered" evidence="1">
    <location>
        <begin position="152"/>
        <end position="173"/>
    </location>
</feature>
<feature type="signal peptide" evidence="2">
    <location>
        <begin position="1"/>
        <end position="21"/>
    </location>
</feature>
<sequence length="240" mass="26660">MSPLLALIFILAVTGLDNVGSDPLPVLIEFNKRQSVAYSNKRRWNFSLDPGSSNELWRLVKSMGEEQPQMEKCNIIKSNDGKIARNDIEAANLLDSHYQSISKLDFTKEDRHIKHNASSTEHGCRSCPLDSSTIFSRAFSMQELTTAISESSLNKSPGHDGVHGQSISNLGLPGRRLKRNSPFSMVASAHLLESKVEQHTLVQCVDPSDGLPNVHFHTDLSVQVNKQDDLPVYLKQLALK</sequence>
<keyword evidence="4" id="KW-1185">Reference proteome</keyword>
<keyword evidence="2" id="KW-0732">Signal</keyword>